<dbReference type="Gene3D" id="2.40.420.20">
    <property type="match status" value="1"/>
</dbReference>
<comment type="caution">
    <text evidence="2">The sequence shown here is derived from an EMBL/GenBank/DDBJ whole genome shotgun (WGS) entry which is preliminary data.</text>
</comment>
<reference evidence="2" key="1">
    <citation type="submission" date="2019-08" db="EMBL/GenBank/DDBJ databases">
        <authorList>
            <person name="Kucharzyk K."/>
            <person name="Murdoch R.W."/>
            <person name="Higgins S."/>
            <person name="Loffler F."/>
        </authorList>
    </citation>
    <scope>NUCLEOTIDE SEQUENCE</scope>
</reference>
<evidence type="ECO:0000313" key="2">
    <source>
        <dbReference type="EMBL" id="MPN43419.1"/>
    </source>
</evidence>
<dbReference type="AlphaFoldDB" id="A0A645HZ01"/>
<dbReference type="PANTHER" id="PTHR30469:SF15">
    <property type="entry name" value="HLYD FAMILY OF SECRETION PROTEINS"/>
    <property type="match status" value="1"/>
</dbReference>
<sequence>MRGVIANPDAKLRPGMLLVVTLELGSEQAVMIPEKAVLSLGEIQYVFVLQPDGTVARKEIKPGIRFGGKVEVVSGISTGSKIIVEGVSKLVDNSKVMLAEDLDKSKSAIKGGNGK</sequence>
<name>A0A645HZ01_9ZZZZ</name>
<dbReference type="PANTHER" id="PTHR30469">
    <property type="entry name" value="MULTIDRUG RESISTANCE PROTEIN MDTA"/>
    <property type="match status" value="1"/>
</dbReference>
<organism evidence="2">
    <name type="scientific">bioreactor metagenome</name>
    <dbReference type="NCBI Taxonomy" id="1076179"/>
    <lineage>
        <taxon>unclassified sequences</taxon>
        <taxon>metagenomes</taxon>
        <taxon>ecological metagenomes</taxon>
    </lineage>
</organism>
<evidence type="ECO:0000259" key="1">
    <source>
        <dbReference type="Pfam" id="PF25989"/>
    </source>
</evidence>
<accession>A0A645HZ01</accession>
<feature type="domain" description="YknX-like C-terminal permuted SH3-like" evidence="1">
    <location>
        <begin position="30"/>
        <end position="96"/>
    </location>
</feature>
<dbReference type="GO" id="GO:1990281">
    <property type="term" value="C:efflux pump complex"/>
    <property type="evidence" value="ECO:0007669"/>
    <property type="project" value="TreeGrafter"/>
</dbReference>
<dbReference type="GO" id="GO:0015562">
    <property type="term" value="F:efflux transmembrane transporter activity"/>
    <property type="evidence" value="ECO:0007669"/>
    <property type="project" value="TreeGrafter"/>
</dbReference>
<gene>
    <name evidence="2" type="primary">mdtA_82</name>
    <name evidence="2" type="ORF">SDC9_190979</name>
</gene>
<dbReference type="EMBL" id="VSSQ01101809">
    <property type="protein sequence ID" value="MPN43419.1"/>
    <property type="molecule type" value="Genomic_DNA"/>
</dbReference>
<dbReference type="Pfam" id="PF25989">
    <property type="entry name" value="YknX_C"/>
    <property type="match status" value="1"/>
</dbReference>
<dbReference type="InterPro" id="IPR058637">
    <property type="entry name" value="YknX-like_C"/>
</dbReference>
<proteinExistence type="predicted"/>
<protein>
    <submittedName>
        <fullName evidence="2">Multidrug resistance protein MdtA</fullName>
    </submittedName>
</protein>